<dbReference type="Proteomes" id="UP000295444">
    <property type="component" value="Unassembled WGS sequence"/>
</dbReference>
<dbReference type="RefSeq" id="WP_133847606.1">
    <property type="nucleotide sequence ID" value="NZ_SNXZ01000001.1"/>
</dbReference>
<dbReference type="PANTHER" id="PTHR35007:SF3">
    <property type="entry name" value="POSSIBLE CONSERVED ALANINE RICH MEMBRANE PROTEIN"/>
    <property type="match status" value="1"/>
</dbReference>
<evidence type="ECO:0000256" key="4">
    <source>
        <dbReference type="ARBA" id="ARBA00022989"/>
    </source>
</evidence>
<feature type="domain" description="Type II secretion system protein GspF" evidence="7">
    <location>
        <begin position="95"/>
        <end position="213"/>
    </location>
</feature>
<protein>
    <submittedName>
        <fullName evidence="8">Type II secretion system protein F (GspF)</fullName>
    </submittedName>
</protein>
<feature type="transmembrane region" description="Helical" evidence="6">
    <location>
        <begin position="49"/>
        <end position="73"/>
    </location>
</feature>
<dbReference type="OrthoDB" id="3267562at2"/>
<keyword evidence="2" id="KW-1003">Cell membrane</keyword>
<gene>
    <name evidence="8" type="ORF">EV186_101700</name>
</gene>
<keyword evidence="3 6" id="KW-0812">Transmembrane</keyword>
<evidence type="ECO:0000256" key="5">
    <source>
        <dbReference type="ARBA" id="ARBA00023136"/>
    </source>
</evidence>
<keyword evidence="5 6" id="KW-0472">Membrane</keyword>
<evidence type="ECO:0000313" key="8">
    <source>
        <dbReference type="EMBL" id="TDQ04744.1"/>
    </source>
</evidence>
<proteinExistence type="predicted"/>
<feature type="transmembrane region" description="Helical" evidence="6">
    <location>
        <begin position="202"/>
        <end position="226"/>
    </location>
</feature>
<accession>A0A4R6SLJ6</accession>
<evidence type="ECO:0000256" key="2">
    <source>
        <dbReference type="ARBA" id="ARBA00022475"/>
    </source>
</evidence>
<dbReference type="AlphaFoldDB" id="A0A4R6SLJ6"/>
<comment type="caution">
    <text evidence="8">The sequence shown here is derived from an EMBL/GenBank/DDBJ whole genome shotgun (WGS) entry which is preliminary data.</text>
</comment>
<evidence type="ECO:0000256" key="1">
    <source>
        <dbReference type="ARBA" id="ARBA00004651"/>
    </source>
</evidence>
<organism evidence="8 9">
    <name type="scientific">Labedaea rhizosphaerae</name>
    <dbReference type="NCBI Taxonomy" id="598644"/>
    <lineage>
        <taxon>Bacteria</taxon>
        <taxon>Bacillati</taxon>
        <taxon>Actinomycetota</taxon>
        <taxon>Actinomycetes</taxon>
        <taxon>Pseudonocardiales</taxon>
        <taxon>Pseudonocardiaceae</taxon>
        <taxon>Labedaea</taxon>
    </lineage>
</organism>
<name>A0A4R6SLJ6_LABRH</name>
<keyword evidence="9" id="KW-1185">Reference proteome</keyword>
<dbReference type="GO" id="GO:0005886">
    <property type="term" value="C:plasma membrane"/>
    <property type="evidence" value="ECO:0007669"/>
    <property type="project" value="UniProtKB-SubCell"/>
</dbReference>
<reference evidence="8 9" key="1">
    <citation type="submission" date="2019-03" db="EMBL/GenBank/DDBJ databases">
        <title>Genomic Encyclopedia of Type Strains, Phase IV (KMG-IV): sequencing the most valuable type-strain genomes for metagenomic binning, comparative biology and taxonomic classification.</title>
        <authorList>
            <person name="Goeker M."/>
        </authorList>
    </citation>
    <scope>NUCLEOTIDE SEQUENCE [LARGE SCALE GENOMIC DNA]</scope>
    <source>
        <strain evidence="8 9">DSM 45361</strain>
    </source>
</reference>
<evidence type="ECO:0000256" key="6">
    <source>
        <dbReference type="SAM" id="Phobius"/>
    </source>
</evidence>
<dbReference type="InterPro" id="IPR018076">
    <property type="entry name" value="T2SS_GspF_dom"/>
</dbReference>
<dbReference type="PANTHER" id="PTHR35007">
    <property type="entry name" value="INTEGRAL MEMBRANE PROTEIN-RELATED"/>
    <property type="match status" value="1"/>
</dbReference>
<dbReference type="EMBL" id="SNXZ01000001">
    <property type="protein sequence ID" value="TDQ04744.1"/>
    <property type="molecule type" value="Genomic_DNA"/>
</dbReference>
<evidence type="ECO:0000259" key="7">
    <source>
        <dbReference type="Pfam" id="PF00482"/>
    </source>
</evidence>
<comment type="subcellular location">
    <subcellularLocation>
        <location evidence="1">Cell membrane</location>
        <topology evidence="1">Multi-pass membrane protein</topology>
    </subcellularLocation>
</comment>
<keyword evidence="4 6" id="KW-1133">Transmembrane helix</keyword>
<evidence type="ECO:0000256" key="3">
    <source>
        <dbReference type="ARBA" id="ARBA00022692"/>
    </source>
</evidence>
<dbReference type="Pfam" id="PF00482">
    <property type="entry name" value="T2SSF"/>
    <property type="match status" value="1"/>
</dbReference>
<sequence>MNTQPVAAALAAAAALAFPDGRAAARLAALNPKPARRRHWLPVVAAPGAAALCLALGTPILAIPAAAGAWWFARRATQPPQPKADSFRLAITWELLAAALRAGLPVSHAIQSVATDLAGPPGKALRATADLLALGADPVQAWDPARECPSTAPLARAARRSARSGTALAAAAAALADEVRASTEAAAEARAQRAAVLVSGPLGLCFLPAFICLGVVPVVASLATGISP</sequence>
<evidence type="ECO:0000313" key="9">
    <source>
        <dbReference type="Proteomes" id="UP000295444"/>
    </source>
</evidence>